<organism evidence="1 2">
    <name type="scientific">Paludibaculum fermentans</name>
    <dbReference type="NCBI Taxonomy" id="1473598"/>
    <lineage>
        <taxon>Bacteria</taxon>
        <taxon>Pseudomonadati</taxon>
        <taxon>Acidobacteriota</taxon>
        <taxon>Terriglobia</taxon>
        <taxon>Bryobacterales</taxon>
        <taxon>Bryobacteraceae</taxon>
        <taxon>Paludibaculum</taxon>
    </lineage>
</organism>
<dbReference type="AlphaFoldDB" id="A0A7S7NYN7"/>
<accession>A0A7S7NYN7</accession>
<reference evidence="1 2" key="1">
    <citation type="submission" date="2020-10" db="EMBL/GenBank/DDBJ databases">
        <title>Complete genome sequence of Paludibaculum fermentans P105T, a facultatively anaerobic acidobacterium capable of dissimilatory Fe(III) reduction.</title>
        <authorList>
            <person name="Dedysh S.N."/>
            <person name="Beletsky A.V."/>
            <person name="Kulichevskaya I.S."/>
            <person name="Mardanov A.V."/>
            <person name="Ravin N.V."/>
        </authorList>
    </citation>
    <scope>NUCLEOTIDE SEQUENCE [LARGE SCALE GENOMIC DNA]</scope>
    <source>
        <strain evidence="1 2">P105</strain>
    </source>
</reference>
<sequence length="442" mass="50192">MTPASANIGFKADTIPERSECGIGALMPWADSLWAITYNSHMQGTGYGLGLYRIDEQLKSERVHVHDGTHANRLIHKESNQCFIGPYVIDAKGNWKHIPEFDKHRITSTMRHLTDPANRVYFQTMEGVFGEMDVKDLKPRPLFDLVKQMGLAKRPHFKGGFTAQGRVVVANNGFYEYGEDSAGLFEFDGKAWNRLSGKPHMDVAARQDMGSVMFATGWDEASVLFWALVQGKWQRFRLPKASHSFEQAWQTEWMRIREVETEHYLMDIQGMFYELQPIAFTGHIWGVKPICQHLRIIPDYCAFRGLFAVGGNQTTPNRDNNAVAGQPQSGLWFGKTDDLWSWGKPAGWGGPWWNSQIKKDETSDPYLMTGFDRKMLHVSADKPVVIEIEIDFMGTGAWMPYGRVSVGADGYQKHIFPDGFSAHWVRLKSQADCRATAAFFYS</sequence>
<dbReference type="Proteomes" id="UP000593892">
    <property type="component" value="Chromosome"/>
</dbReference>
<protein>
    <submittedName>
        <fullName evidence="1">Uncharacterized protein</fullName>
    </submittedName>
</protein>
<evidence type="ECO:0000313" key="2">
    <source>
        <dbReference type="Proteomes" id="UP000593892"/>
    </source>
</evidence>
<dbReference type="EMBL" id="CP063849">
    <property type="protein sequence ID" value="QOY92225.1"/>
    <property type="molecule type" value="Genomic_DNA"/>
</dbReference>
<name>A0A7S7NYN7_PALFE</name>
<evidence type="ECO:0000313" key="1">
    <source>
        <dbReference type="EMBL" id="QOY92225.1"/>
    </source>
</evidence>
<proteinExistence type="predicted"/>
<gene>
    <name evidence="1" type="ORF">IRI77_32190</name>
</gene>
<keyword evidence="2" id="KW-1185">Reference proteome</keyword>
<dbReference type="KEGG" id="pfer:IRI77_32190"/>